<gene>
    <name evidence="2" type="ORF">LX32DRAFT_639157</name>
</gene>
<accession>A0AAD9M572</accession>
<keyword evidence="3" id="KW-1185">Reference proteome</keyword>
<feature type="compositionally biased region" description="Basic residues" evidence="1">
    <location>
        <begin position="32"/>
        <end position="41"/>
    </location>
</feature>
<comment type="caution">
    <text evidence="2">The sequence shown here is derived from an EMBL/GenBank/DDBJ whole genome shotgun (WGS) entry which is preliminary data.</text>
</comment>
<protein>
    <submittedName>
        <fullName evidence="2">Uncharacterized protein</fullName>
    </submittedName>
</protein>
<dbReference type="Proteomes" id="UP001232148">
    <property type="component" value="Unassembled WGS sequence"/>
</dbReference>
<evidence type="ECO:0000256" key="1">
    <source>
        <dbReference type="SAM" id="MobiDB-lite"/>
    </source>
</evidence>
<proteinExistence type="predicted"/>
<dbReference type="AlphaFoldDB" id="A0AAD9M572"/>
<feature type="compositionally biased region" description="Polar residues" evidence="1">
    <location>
        <begin position="1"/>
        <end position="11"/>
    </location>
</feature>
<evidence type="ECO:0000313" key="3">
    <source>
        <dbReference type="Proteomes" id="UP001232148"/>
    </source>
</evidence>
<dbReference type="EMBL" id="MU842865">
    <property type="protein sequence ID" value="KAK2029310.1"/>
    <property type="molecule type" value="Genomic_DNA"/>
</dbReference>
<evidence type="ECO:0000313" key="2">
    <source>
        <dbReference type="EMBL" id="KAK2029310.1"/>
    </source>
</evidence>
<reference evidence="2" key="1">
    <citation type="submission" date="2021-06" db="EMBL/GenBank/DDBJ databases">
        <title>Comparative genomics, transcriptomics and evolutionary studies reveal genomic signatures of adaptation to plant cell wall in hemibiotrophic fungi.</title>
        <authorList>
            <consortium name="DOE Joint Genome Institute"/>
            <person name="Baroncelli R."/>
            <person name="Diaz J.F."/>
            <person name="Benocci T."/>
            <person name="Peng M."/>
            <person name="Battaglia E."/>
            <person name="Haridas S."/>
            <person name="Andreopoulos W."/>
            <person name="Labutti K."/>
            <person name="Pangilinan J."/>
            <person name="Floch G.L."/>
            <person name="Makela M.R."/>
            <person name="Henrissat B."/>
            <person name="Grigoriev I.V."/>
            <person name="Crouch J.A."/>
            <person name="De Vries R.P."/>
            <person name="Sukno S.A."/>
            <person name="Thon M.R."/>
        </authorList>
    </citation>
    <scope>NUCLEOTIDE SEQUENCE</scope>
    <source>
        <strain evidence="2">MAFF235873</strain>
    </source>
</reference>
<name>A0AAD9M572_9PEZI</name>
<feature type="region of interest" description="Disordered" evidence="1">
    <location>
        <begin position="1"/>
        <end position="48"/>
    </location>
</feature>
<organism evidence="2 3">
    <name type="scientific">Colletotrichum zoysiae</name>
    <dbReference type="NCBI Taxonomy" id="1216348"/>
    <lineage>
        <taxon>Eukaryota</taxon>
        <taxon>Fungi</taxon>
        <taxon>Dikarya</taxon>
        <taxon>Ascomycota</taxon>
        <taxon>Pezizomycotina</taxon>
        <taxon>Sordariomycetes</taxon>
        <taxon>Hypocreomycetidae</taxon>
        <taxon>Glomerellales</taxon>
        <taxon>Glomerellaceae</taxon>
        <taxon>Colletotrichum</taxon>
        <taxon>Colletotrichum graminicola species complex</taxon>
    </lineage>
</organism>
<sequence length="87" mass="9605">MSQGGQRSFSPQFRLGPAAHAGTPVSSPFATQRRRYRKRTREPRPLSQRLPTLISDCRAPKLLICLAYPGLLQTTASSALPKGKYHA</sequence>